<dbReference type="SMART" id="SM00028">
    <property type="entry name" value="TPR"/>
    <property type="match status" value="3"/>
</dbReference>
<evidence type="ECO:0000256" key="3">
    <source>
        <dbReference type="PROSITE-ProRule" id="PRU00339"/>
    </source>
</evidence>
<dbReference type="PROSITE" id="PS50005">
    <property type="entry name" value="TPR"/>
    <property type="match status" value="3"/>
</dbReference>
<dbReference type="Gene3D" id="1.25.40.10">
    <property type="entry name" value="Tetratricopeptide repeat domain"/>
    <property type="match status" value="1"/>
</dbReference>
<dbReference type="PANTHER" id="PTHR44227">
    <property type="match status" value="1"/>
</dbReference>
<evidence type="ECO:0000313" key="4">
    <source>
        <dbReference type="EMBL" id="PVZ72335.1"/>
    </source>
</evidence>
<proteinExistence type="predicted"/>
<feature type="repeat" description="TPR" evidence="3">
    <location>
        <begin position="41"/>
        <end position="74"/>
    </location>
</feature>
<dbReference type="Proteomes" id="UP000244906">
    <property type="component" value="Unassembled WGS sequence"/>
</dbReference>
<dbReference type="PROSITE" id="PS51257">
    <property type="entry name" value="PROKAR_LIPOPROTEIN"/>
    <property type="match status" value="1"/>
</dbReference>
<comment type="caution">
    <text evidence="4">The sequence shown here is derived from an EMBL/GenBank/DDBJ whole genome shotgun (WGS) entry which is preliminary data.</text>
</comment>
<evidence type="ECO:0000313" key="5">
    <source>
        <dbReference type="Proteomes" id="UP000244906"/>
    </source>
</evidence>
<gene>
    <name evidence="4" type="ORF">DC094_04830</name>
</gene>
<dbReference type="Pfam" id="PF13181">
    <property type="entry name" value="TPR_8"/>
    <property type="match status" value="1"/>
</dbReference>
<dbReference type="AlphaFoldDB" id="A0A2V1H6F1"/>
<keyword evidence="5" id="KW-1185">Reference proteome</keyword>
<reference evidence="4 5" key="1">
    <citation type="submission" date="2018-04" db="EMBL/GenBank/DDBJ databases">
        <title>Thalassorhabdus spongiae gen. nov., sp. nov., isolated from a marine sponge in South-West Iceland.</title>
        <authorList>
            <person name="Knobloch S."/>
            <person name="Daussin A."/>
            <person name="Johannsson R."/>
            <person name="Marteinsson V.T."/>
        </authorList>
    </citation>
    <scope>NUCLEOTIDE SEQUENCE [LARGE SCALE GENOMIC DNA]</scope>
    <source>
        <strain evidence="4 5">Hp12</strain>
    </source>
</reference>
<keyword evidence="2 3" id="KW-0802">TPR repeat</keyword>
<dbReference type="InterPro" id="IPR052346">
    <property type="entry name" value="O-mannosyl-transferase_TMTC"/>
</dbReference>
<dbReference type="InterPro" id="IPR013360">
    <property type="entry name" value="Pilus_4_PilW"/>
</dbReference>
<dbReference type="SUPFAM" id="SSF48452">
    <property type="entry name" value="TPR-like"/>
    <property type="match status" value="1"/>
</dbReference>
<dbReference type="Pfam" id="PF14559">
    <property type="entry name" value="TPR_19"/>
    <property type="match status" value="1"/>
</dbReference>
<organism evidence="4 5">
    <name type="scientific">Pelagibaculum spongiae</name>
    <dbReference type="NCBI Taxonomy" id="2080658"/>
    <lineage>
        <taxon>Bacteria</taxon>
        <taxon>Pseudomonadati</taxon>
        <taxon>Pseudomonadota</taxon>
        <taxon>Gammaproteobacteria</taxon>
        <taxon>Oceanospirillales</taxon>
        <taxon>Pelagibaculum</taxon>
    </lineage>
</organism>
<sequence>MKGRFGWILLLGSLVLAGCQSSLVGKDPRDNLKGEQRTSSAESHLRLGYAYLQSGQIERGKDRFLRALQYAPELPKVQAGMGYYFSQVGQNQLAEVHYTEALRLDPTSSETLNSFGVHLCNTGKYSQAQVNFRKALSNQFYGTPARAYVNSGLCLLKENKPKQAIDDLREALKTEPENQQALRALTEFYLEDQKLNLATHYLNRYSRTAKSSPPLLWLQYQLATAKGDDKLATRALNTLQNSYPESDETFQLLQSLDRSNK</sequence>
<dbReference type="InterPro" id="IPR019734">
    <property type="entry name" value="TPR_rpt"/>
</dbReference>
<keyword evidence="1" id="KW-0677">Repeat</keyword>
<dbReference type="NCBIfam" id="TIGR02521">
    <property type="entry name" value="type_IV_pilW"/>
    <property type="match status" value="1"/>
</dbReference>
<dbReference type="RefSeq" id="WP_116685921.1">
    <property type="nucleotide sequence ID" value="NZ_CAWNYD010000001.1"/>
</dbReference>
<dbReference type="OrthoDB" id="129043at2"/>
<evidence type="ECO:0000256" key="1">
    <source>
        <dbReference type="ARBA" id="ARBA00022737"/>
    </source>
</evidence>
<dbReference type="PANTHER" id="PTHR44227:SF3">
    <property type="entry name" value="PROTEIN O-MANNOSYL-TRANSFERASE TMTC4"/>
    <property type="match status" value="1"/>
</dbReference>
<dbReference type="InterPro" id="IPR011990">
    <property type="entry name" value="TPR-like_helical_dom_sf"/>
</dbReference>
<protein>
    <submittedName>
        <fullName evidence="4">Type IV pilus biogenesis/stability protein PilW</fullName>
    </submittedName>
</protein>
<accession>A0A2V1H6F1</accession>
<feature type="repeat" description="TPR" evidence="3">
    <location>
        <begin position="145"/>
        <end position="178"/>
    </location>
</feature>
<feature type="repeat" description="TPR" evidence="3">
    <location>
        <begin position="75"/>
        <end position="108"/>
    </location>
</feature>
<dbReference type="EMBL" id="QDDL01000001">
    <property type="protein sequence ID" value="PVZ72335.1"/>
    <property type="molecule type" value="Genomic_DNA"/>
</dbReference>
<name>A0A2V1H6F1_9GAMM</name>
<evidence type="ECO:0000256" key="2">
    <source>
        <dbReference type="ARBA" id="ARBA00022803"/>
    </source>
</evidence>